<dbReference type="WBParaSite" id="PS1159_v2.g24530.t2">
    <property type="protein sequence ID" value="PS1159_v2.g24530.t2"/>
    <property type="gene ID" value="PS1159_v2.g24530"/>
</dbReference>
<sequence length="582" mass="66451">MSLPVFDLPTVRENSAGWGPTATAVTNPSSSAATAAVAAVIDEFKDLPFQQYNKCDRIGRVVDWLGDSRYYKKAESARYNERIYGSSATAGNQFDYVHDNEDANFQIVDSSKPQRPPQRYKPRQNLFKKIVSQREQERREQAKYQNPKLKRVFDKERTRQQKFRRGGGRGPVRGNMGRRYGDRMQNRARPPSVQVKSNWNVSQEIEFTRLQKLSFPNVEGHDIENERYGALHYYDKGMDKVSVKNPLPLQRLNGVFYSVTTTDDPVIQNLSKNNVGNVFGTDVILSTLMTATRSVNSWDVVAYRVADKLFFDKRDSSAFTNPIDMISVSETAQEPPPYEGGSLNNAKELATEALFINQNFRRQVLNMNVEPFKYENPKVPFEEEEESAEIAYKYRKYNLGKFEDKNIVVVARTENDAVLSGPNNEPQKLTVKAFNEWDSSQSGGVDWRSKLENQKGAVLATELKNNNCKLAKWTLQALLAGSDYIKFGYVSRVNVRNSTQHEILGTQQYRPAECAQNITLNVDNCWGILRAIIDFFMAKPPGKYLIMKDPLQPLLRMYDLPEDAFESTEEESDEGDEEEDED</sequence>
<evidence type="ECO:0000313" key="2">
    <source>
        <dbReference type="WBParaSite" id="PS1159_v2.g24530.t2"/>
    </source>
</evidence>
<dbReference type="Proteomes" id="UP000887580">
    <property type="component" value="Unplaced"/>
</dbReference>
<reference evidence="2" key="1">
    <citation type="submission" date="2022-11" db="UniProtKB">
        <authorList>
            <consortium name="WormBaseParasite"/>
        </authorList>
    </citation>
    <scope>IDENTIFICATION</scope>
</reference>
<protein>
    <submittedName>
        <fullName evidence="2">Eukaryotic translation initiation factor 3 subunit p66</fullName>
    </submittedName>
</protein>
<proteinExistence type="predicted"/>
<name>A0AC35G6H7_9BILA</name>
<organism evidence="1 2">
    <name type="scientific">Panagrolaimus sp. PS1159</name>
    <dbReference type="NCBI Taxonomy" id="55785"/>
    <lineage>
        <taxon>Eukaryota</taxon>
        <taxon>Metazoa</taxon>
        <taxon>Ecdysozoa</taxon>
        <taxon>Nematoda</taxon>
        <taxon>Chromadorea</taxon>
        <taxon>Rhabditida</taxon>
        <taxon>Tylenchina</taxon>
        <taxon>Panagrolaimomorpha</taxon>
        <taxon>Panagrolaimoidea</taxon>
        <taxon>Panagrolaimidae</taxon>
        <taxon>Panagrolaimus</taxon>
    </lineage>
</organism>
<accession>A0AC35G6H7</accession>
<evidence type="ECO:0000313" key="1">
    <source>
        <dbReference type="Proteomes" id="UP000887580"/>
    </source>
</evidence>